<keyword evidence="3" id="KW-1185">Reference proteome</keyword>
<evidence type="ECO:0000313" key="3">
    <source>
        <dbReference type="Proteomes" id="UP000011115"/>
    </source>
</evidence>
<evidence type="ECO:0000313" key="2">
    <source>
        <dbReference type="EnsemblPlants" id="PGSC0003DMT400094610"/>
    </source>
</evidence>
<feature type="compositionally biased region" description="Low complexity" evidence="1">
    <location>
        <begin position="155"/>
        <end position="169"/>
    </location>
</feature>
<feature type="region of interest" description="Disordered" evidence="1">
    <location>
        <begin position="155"/>
        <end position="188"/>
    </location>
</feature>
<evidence type="ECO:0000256" key="1">
    <source>
        <dbReference type="SAM" id="MobiDB-lite"/>
    </source>
</evidence>
<sequence>MTGEEQPQQILLSRSMLTHYQQRHLRPPRPLSHQAMILKMGQLAYSADVRATQLERSVPRMIYMDIQAALTPLHTYIDALTVRIVACERRQGEASEVMALKAEIGDGTSHVESDAETDEELIADEEEMRESQDASIFRDLPDLVEIVMQSVIQTLPTETSTSTPSGSGTAVPSETTPGTDAMTDRETA</sequence>
<dbReference type="AlphaFoldDB" id="M1DUH1"/>
<reference evidence="2" key="2">
    <citation type="submission" date="2015-06" db="UniProtKB">
        <authorList>
            <consortium name="EnsemblPlants"/>
        </authorList>
    </citation>
    <scope>IDENTIFICATION</scope>
    <source>
        <strain evidence="2">DM1-3 516 R44</strain>
    </source>
</reference>
<evidence type="ECO:0008006" key="4">
    <source>
        <dbReference type="Google" id="ProtNLM"/>
    </source>
</evidence>
<proteinExistence type="predicted"/>
<dbReference type="EnsemblPlants" id="PGSC0003DMT400094610">
    <property type="protein sequence ID" value="PGSC0003DMT400094610"/>
    <property type="gene ID" value="PGSC0003DMG400044181"/>
</dbReference>
<accession>M1DUH1</accession>
<protein>
    <recommendedName>
        <fullName evidence="4">Polyprotein protein</fullName>
    </recommendedName>
</protein>
<dbReference type="PaxDb" id="4113-PGSC0003DMT400094610"/>
<dbReference type="Proteomes" id="UP000011115">
    <property type="component" value="Unassembled WGS sequence"/>
</dbReference>
<organism evidence="2 3">
    <name type="scientific">Solanum tuberosum</name>
    <name type="common">Potato</name>
    <dbReference type="NCBI Taxonomy" id="4113"/>
    <lineage>
        <taxon>Eukaryota</taxon>
        <taxon>Viridiplantae</taxon>
        <taxon>Streptophyta</taxon>
        <taxon>Embryophyta</taxon>
        <taxon>Tracheophyta</taxon>
        <taxon>Spermatophyta</taxon>
        <taxon>Magnoliopsida</taxon>
        <taxon>eudicotyledons</taxon>
        <taxon>Gunneridae</taxon>
        <taxon>Pentapetalae</taxon>
        <taxon>asterids</taxon>
        <taxon>lamiids</taxon>
        <taxon>Solanales</taxon>
        <taxon>Solanaceae</taxon>
        <taxon>Solanoideae</taxon>
        <taxon>Solaneae</taxon>
        <taxon>Solanum</taxon>
    </lineage>
</organism>
<dbReference type="Gramene" id="PGSC0003DMT400094610">
    <property type="protein sequence ID" value="PGSC0003DMT400094610"/>
    <property type="gene ID" value="PGSC0003DMG400044181"/>
</dbReference>
<name>M1DUH1_SOLTU</name>
<dbReference type="InParanoid" id="M1DUH1"/>
<reference evidence="3" key="1">
    <citation type="journal article" date="2011" name="Nature">
        <title>Genome sequence and analysis of the tuber crop potato.</title>
        <authorList>
            <consortium name="The Potato Genome Sequencing Consortium"/>
        </authorList>
    </citation>
    <scope>NUCLEOTIDE SEQUENCE [LARGE SCALE GENOMIC DNA]</scope>
    <source>
        <strain evidence="3">cv. DM1-3 516 R44</strain>
    </source>
</reference>
<dbReference type="HOGENOM" id="CLU_029307_11_0_1"/>